<dbReference type="GO" id="GO:0016020">
    <property type="term" value="C:membrane"/>
    <property type="evidence" value="ECO:0007669"/>
    <property type="project" value="UniProtKB-SubCell"/>
</dbReference>
<dbReference type="PANTHER" id="PTHR35789">
    <property type="entry name" value="SPORE GERMINATION PROTEIN B3"/>
    <property type="match status" value="1"/>
</dbReference>
<evidence type="ECO:0000313" key="11">
    <source>
        <dbReference type="Proteomes" id="UP000033163"/>
    </source>
</evidence>
<evidence type="ECO:0000256" key="2">
    <source>
        <dbReference type="ARBA" id="ARBA00007886"/>
    </source>
</evidence>
<dbReference type="Proteomes" id="UP000033163">
    <property type="component" value="Chromosome I"/>
</dbReference>
<keyword evidence="6" id="KW-0564">Palmitate</keyword>
<proteinExistence type="inferred from homology"/>
<evidence type="ECO:0000259" key="8">
    <source>
        <dbReference type="Pfam" id="PF05504"/>
    </source>
</evidence>
<gene>
    <name evidence="10" type="ORF">PRIO_1561</name>
</gene>
<name>A0A0E4H949_9BACL</name>
<reference evidence="11" key="1">
    <citation type="submission" date="2015-03" db="EMBL/GenBank/DDBJ databases">
        <authorList>
            <person name="Wibberg D."/>
        </authorList>
    </citation>
    <scope>NUCLEOTIDE SEQUENCE [LARGE SCALE GENOMIC DNA]</scope>
</reference>
<evidence type="ECO:0000313" key="10">
    <source>
        <dbReference type="EMBL" id="CQR53815.1"/>
    </source>
</evidence>
<dbReference type="HOGENOM" id="CLU_051140_0_0_9"/>
<dbReference type="GO" id="GO:0009847">
    <property type="term" value="P:spore germination"/>
    <property type="evidence" value="ECO:0007669"/>
    <property type="project" value="InterPro"/>
</dbReference>
<feature type="domain" description="Spore germination protein N-terminal" evidence="9">
    <location>
        <begin position="27"/>
        <end position="224"/>
    </location>
</feature>
<dbReference type="STRING" id="483937.AMQ84_04595"/>
<keyword evidence="4" id="KW-0732">Signal</keyword>
<sequence length="406" mass="45693">MNRLLLKISSGLLAAAVISLFLTGCWDQVEIEDRALVLGLSIDTVPPEKADQEEEVTHLLDTPVPEEMISVTAQIAVPGRVPLGPGSGSSEDGKTSPVWVVTVTGHSLDDAMNNLQQQIADPRYLVHLRVIVISEDIARGRMDDLNDYLRRNPEVRRRTWLLVSEGRASQFMDVNPPLQRVPTLYILSMMEKAVTSGKFPPDYIGTYWSADSKWGQSAYLPYVALRNKDNVLINGLAYFSQGKMVNTTKPLEIGAFMAVQGMDPGGYSAFFETRELGVVMTKTNKRYTKTRSSIRDGKPVLTYDIYLEGDLDEHFHSAKPADSPASLHEIEQEFNKNVQTLIHNLIRQTQKDHADIFGMGEIIRAHHPAYWKEHIHDKDDWEKLYDSVTVNINLALHLRRVGLKET</sequence>
<comment type="similarity">
    <text evidence="2">Belongs to the GerABKC lipoprotein family.</text>
</comment>
<evidence type="ECO:0000256" key="1">
    <source>
        <dbReference type="ARBA" id="ARBA00004635"/>
    </source>
</evidence>
<feature type="domain" description="Spore germination GerAC-like C-terminal" evidence="8">
    <location>
        <begin position="234"/>
        <end position="402"/>
    </location>
</feature>
<evidence type="ECO:0000256" key="4">
    <source>
        <dbReference type="ARBA" id="ARBA00022729"/>
    </source>
</evidence>
<dbReference type="NCBIfam" id="TIGR02887">
    <property type="entry name" value="spore_ger_x_C"/>
    <property type="match status" value="1"/>
</dbReference>
<evidence type="ECO:0000256" key="3">
    <source>
        <dbReference type="ARBA" id="ARBA00022544"/>
    </source>
</evidence>
<evidence type="ECO:0000256" key="7">
    <source>
        <dbReference type="ARBA" id="ARBA00023288"/>
    </source>
</evidence>
<dbReference type="EMBL" id="LN831776">
    <property type="protein sequence ID" value="CQR53815.1"/>
    <property type="molecule type" value="Genomic_DNA"/>
</dbReference>
<dbReference type="InterPro" id="IPR046953">
    <property type="entry name" value="Spore_GerAC-like_C"/>
</dbReference>
<dbReference type="PATRIC" id="fig|1073571.4.peg.1630"/>
<dbReference type="AlphaFoldDB" id="A0A0E4H949"/>
<dbReference type="Pfam" id="PF05504">
    <property type="entry name" value="Spore_GerAC"/>
    <property type="match status" value="1"/>
</dbReference>
<keyword evidence="7" id="KW-0449">Lipoprotein</keyword>
<dbReference type="PROSITE" id="PS51257">
    <property type="entry name" value="PROKAR_LIPOPROTEIN"/>
    <property type="match status" value="1"/>
</dbReference>
<keyword evidence="3" id="KW-0309">Germination</keyword>
<dbReference type="InterPro" id="IPR008844">
    <property type="entry name" value="Spore_GerAC-like"/>
</dbReference>
<dbReference type="InterPro" id="IPR057336">
    <property type="entry name" value="GerAC_N"/>
</dbReference>
<protein>
    <submittedName>
        <fullName evidence="10">Germination protein, Ger(X)C family</fullName>
    </submittedName>
</protein>
<dbReference type="KEGG" id="pri:PRIO_1561"/>
<evidence type="ECO:0000259" key="9">
    <source>
        <dbReference type="Pfam" id="PF25198"/>
    </source>
</evidence>
<organism evidence="10 11">
    <name type="scientific">Paenibacillus riograndensis SBR5</name>
    <dbReference type="NCBI Taxonomy" id="1073571"/>
    <lineage>
        <taxon>Bacteria</taxon>
        <taxon>Bacillati</taxon>
        <taxon>Bacillota</taxon>
        <taxon>Bacilli</taxon>
        <taxon>Bacillales</taxon>
        <taxon>Paenibacillaceae</taxon>
        <taxon>Paenibacillus</taxon>
        <taxon>Paenibacillus sonchi group</taxon>
    </lineage>
</organism>
<dbReference type="Gene3D" id="3.30.300.210">
    <property type="entry name" value="Nutrient germinant receptor protein C, domain 3"/>
    <property type="match status" value="1"/>
</dbReference>
<comment type="subcellular location">
    <subcellularLocation>
        <location evidence="1">Membrane</location>
        <topology evidence="1">Lipid-anchor</topology>
    </subcellularLocation>
</comment>
<accession>A0A0E4H949</accession>
<keyword evidence="5" id="KW-0472">Membrane</keyword>
<dbReference type="Pfam" id="PF25198">
    <property type="entry name" value="Spore_GerAC_N"/>
    <property type="match status" value="1"/>
</dbReference>
<evidence type="ECO:0000256" key="5">
    <source>
        <dbReference type="ARBA" id="ARBA00023136"/>
    </source>
</evidence>
<dbReference type="RefSeq" id="WP_020427359.1">
    <property type="nucleotide sequence ID" value="NZ_AGBD01000373.1"/>
</dbReference>
<dbReference type="PANTHER" id="PTHR35789:SF1">
    <property type="entry name" value="SPORE GERMINATION PROTEIN B3"/>
    <property type="match status" value="1"/>
</dbReference>
<evidence type="ECO:0000256" key="6">
    <source>
        <dbReference type="ARBA" id="ARBA00023139"/>
    </source>
</evidence>
<dbReference type="InterPro" id="IPR038501">
    <property type="entry name" value="Spore_GerAC_C_sf"/>
</dbReference>